<comment type="catalytic activity">
    <reaction evidence="6">
        <text>deamido-NAD(+) + L-glutamine + ATP + H2O = L-glutamate + AMP + diphosphate + NAD(+) + H(+)</text>
        <dbReference type="Rhea" id="RHEA:24384"/>
        <dbReference type="ChEBI" id="CHEBI:15377"/>
        <dbReference type="ChEBI" id="CHEBI:15378"/>
        <dbReference type="ChEBI" id="CHEBI:29985"/>
        <dbReference type="ChEBI" id="CHEBI:30616"/>
        <dbReference type="ChEBI" id="CHEBI:33019"/>
        <dbReference type="ChEBI" id="CHEBI:57540"/>
        <dbReference type="ChEBI" id="CHEBI:58359"/>
        <dbReference type="ChEBI" id="CHEBI:58437"/>
        <dbReference type="ChEBI" id="CHEBI:456215"/>
        <dbReference type="EC" id="6.3.5.1"/>
    </reaction>
</comment>
<organism evidence="8 9">
    <name type="scientific">Vigna mungo</name>
    <name type="common">Black gram</name>
    <name type="synonym">Phaseolus mungo</name>
    <dbReference type="NCBI Taxonomy" id="3915"/>
    <lineage>
        <taxon>Eukaryota</taxon>
        <taxon>Viridiplantae</taxon>
        <taxon>Streptophyta</taxon>
        <taxon>Embryophyta</taxon>
        <taxon>Tracheophyta</taxon>
        <taxon>Spermatophyta</taxon>
        <taxon>Magnoliopsida</taxon>
        <taxon>eudicotyledons</taxon>
        <taxon>Gunneridae</taxon>
        <taxon>Pentapetalae</taxon>
        <taxon>rosids</taxon>
        <taxon>fabids</taxon>
        <taxon>Fabales</taxon>
        <taxon>Fabaceae</taxon>
        <taxon>Papilionoideae</taxon>
        <taxon>50 kb inversion clade</taxon>
        <taxon>NPAAA clade</taxon>
        <taxon>indigoferoid/millettioid clade</taxon>
        <taxon>Phaseoleae</taxon>
        <taxon>Vigna</taxon>
    </lineage>
</organism>
<keyword evidence="6" id="KW-0547">Nucleotide-binding</keyword>
<keyword evidence="5 6" id="KW-0436">Ligase</keyword>
<dbReference type="SUPFAM" id="SSF56317">
    <property type="entry name" value="Carbon-nitrogen hydrolase"/>
    <property type="match status" value="1"/>
</dbReference>
<proteinExistence type="inferred from homology"/>
<evidence type="ECO:0000313" key="8">
    <source>
        <dbReference type="EMBL" id="WVZ24844.1"/>
    </source>
</evidence>
<sequence>MRLLKVATCSLNQWAMDFDCNAKLIKESIAKAKEAGASVRLGPELEIPGYGCEDHFLELDTVNHSWECLKDLLLGDWTDGILCSFGMPVIIGPERYNCQVFCLNRKILMIRPKLCLANDGNYRELRWFTAWKRRDQLVDFQLPLEISQALGQKSVPFGYGFMKFQDTQIYQLLNMNHFPILRAIAAEVCEELYTSDPPHSELALNGVEVIMNASGSHHQLRKLDYRVHTLIGATHSRGGVYMYSNQQGCDGSRLYYGRKTFCLDRMIFELFTFVPIAYPGNGCACVVVNGDVVAQGSQFSLKDVEVVVAQIDLDAVVSLRGSLSSFQEQASYKTKVPSVEVPYSLCLPFNLKICVSLPLKIKYHTPEEEIAFGPGCWLWDYLRRSGASGFLLPLSGGADSSSVAAIVGCMCQLVVKEIANGDEQVKADAIRIGNYKDGQYPIDSREFAKRIFYTVFMGSENR</sequence>
<dbReference type="GO" id="GO:0005524">
    <property type="term" value="F:ATP binding"/>
    <property type="evidence" value="ECO:0007669"/>
    <property type="project" value="UniProtKB-UniRule"/>
</dbReference>
<evidence type="ECO:0000256" key="3">
    <source>
        <dbReference type="ARBA" id="ARBA00012743"/>
    </source>
</evidence>
<evidence type="ECO:0000256" key="4">
    <source>
        <dbReference type="ARBA" id="ARBA00017309"/>
    </source>
</evidence>
<dbReference type="PROSITE" id="PS50263">
    <property type="entry name" value="CN_HYDROLASE"/>
    <property type="match status" value="1"/>
</dbReference>
<dbReference type="PANTHER" id="PTHR23090:SF9">
    <property type="entry name" value="GLUTAMINE-DEPENDENT NAD(+) SYNTHETASE"/>
    <property type="match status" value="1"/>
</dbReference>
<comment type="similarity">
    <text evidence="2 6">In the C-terminal section; belongs to the NAD synthetase family.</text>
</comment>
<accession>A0AAQ3SE26</accession>
<dbReference type="InterPro" id="IPR014445">
    <property type="entry name" value="Gln-dep_NAD_synthase"/>
</dbReference>
<evidence type="ECO:0000256" key="6">
    <source>
        <dbReference type="PIRNR" id="PIRNR006630"/>
    </source>
</evidence>
<dbReference type="GO" id="GO:0003952">
    <property type="term" value="F:NAD+ synthase (glutamine-hydrolyzing) activity"/>
    <property type="evidence" value="ECO:0007669"/>
    <property type="project" value="UniProtKB-UniRule"/>
</dbReference>
<dbReference type="PIRSF" id="PIRSF006630">
    <property type="entry name" value="NADS_GAT"/>
    <property type="match status" value="1"/>
</dbReference>
<evidence type="ECO:0000256" key="5">
    <source>
        <dbReference type="ARBA" id="ARBA00022598"/>
    </source>
</evidence>
<dbReference type="InterPro" id="IPR036526">
    <property type="entry name" value="C-N_Hydrolase_sf"/>
</dbReference>
<dbReference type="GO" id="GO:0009435">
    <property type="term" value="P:NAD+ biosynthetic process"/>
    <property type="evidence" value="ECO:0007669"/>
    <property type="project" value="UniProtKB-UniRule"/>
</dbReference>
<keyword evidence="6" id="KW-0067">ATP-binding</keyword>
<evidence type="ECO:0000256" key="1">
    <source>
        <dbReference type="ARBA" id="ARBA00005188"/>
    </source>
</evidence>
<feature type="domain" description="CN hydrolase" evidence="7">
    <location>
        <begin position="4"/>
        <end position="313"/>
    </location>
</feature>
<dbReference type="Proteomes" id="UP001374535">
    <property type="component" value="Chromosome 1"/>
</dbReference>
<reference evidence="8 9" key="1">
    <citation type="journal article" date="2023" name="Life. Sci Alliance">
        <title>Evolutionary insights into 3D genome organization and epigenetic landscape of Vigna mungo.</title>
        <authorList>
            <person name="Junaid A."/>
            <person name="Singh B."/>
            <person name="Bhatia S."/>
        </authorList>
    </citation>
    <scope>NUCLEOTIDE SEQUENCE [LARGE SCALE GENOMIC DNA]</scope>
    <source>
        <strain evidence="8">Urdbean</strain>
    </source>
</reference>
<dbReference type="InterPro" id="IPR003010">
    <property type="entry name" value="C-N_Hydrolase"/>
</dbReference>
<dbReference type="InterPro" id="IPR014729">
    <property type="entry name" value="Rossmann-like_a/b/a_fold"/>
</dbReference>
<dbReference type="EMBL" id="CP144700">
    <property type="protein sequence ID" value="WVZ24844.1"/>
    <property type="molecule type" value="Genomic_DNA"/>
</dbReference>
<dbReference type="Gene3D" id="3.40.50.620">
    <property type="entry name" value="HUPs"/>
    <property type="match status" value="1"/>
</dbReference>
<dbReference type="PANTHER" id="PTHR23090">
    <property type="entry name" value="NH 3 /GLUTAMINE-DEPENDENT NAD + SYNTHETASE"/>
    <property type="match status" value="1"/>
</dbReference>
<keyword evidence="9" id="KW-1185">Reference proteome</keyword>
<gene>
    <name evidence="8" type="ORF">V8G54_003388</name>
</gene>
<dbReference type="EC" id="6.3.5.1" evidence="3 6"/>
<dbReference type="GO" id="GO:0004359">
    <property type="term" value="F:glutaminase activity"/>
    <property type="evidence" value="ECO:0007669"/>
    <property type="project" value="InterPro"/>
</dbReference>
<name>A0AAQ3SE26_VIGMU</name>
<evidence type="ECO:0000256" key="2">
    <source>
        <dbReference type="ARBA" id="ARBA00007145"/>
    </source>
</evidence>
<protein>
    <recommendedName>
        <fullName evidence="4 6">Glutamine-dependent NAD(+) synthetase</fullName>
        <ecNumber evidence="3 6">6.3.5.1</ecNumber>
    </recommendedName>
    <alternativeName>
        <fullName evidence="6">NAD(+) synthase [glutamine-hydrolyzing]</fullName>
    </alternativeName>
</protein>
<dbReference type="CDD" id="cd07570">
    <property type="entry name" value="GAT_Gln-NAD-synth"/>
    <property type="match status" value="1"/>
</dbReference>
<evidence type="ECO:0000313" key="9">
    <source>
        <dbReference type="Proteomes" id="UP001374535"/>
    </source>
</evidence>
<dbReference type="Pfam" id="PF00795">
    <property type="entry name" value="CN_hydrolase"/>
    <property type="match status" value="1"/>
</dbReference>
<dbReference type="FunFam" id="3.60.110.10:FF:000003">
    <property type="entry name" value="Glutamine-dependent NAD(+) synthetase"/>
    <property type="match status" value="1"/>
</dbReference>
<dbReference type="AlphaFoldDB" id="A0AAQ3SE26"/>
<comment type="pathway">
    <text evidence="1 6">Cofactor biosynthesis; NAD(+) biosynthesis; NAD(+) from deamido-NAD(+) (L-Gln route): step 1/1.</text>
</comment>
<dbReference type="GO" id="GO:0005737">
    <property type="term" value="C:cytoplasm"/>
    <property type="evidence" value="ECO:0007669"/>
    <property type="project" value="InterPro"/>
</dbReference>
<evidence type="ECO:0000259" key="7">
    <source>
        <dbReference type="PROSITE" id="PS50263"/>
    </source>
</evidence>
<keyword evidence="6" id="KW-0520">NAD</keyword>
<dbReference type="SUPFAM" id="SSF52402">
    <property type="entry name" value="Adenine nucleotide alpha hydrolases-like"/>
    <property type="match status" value="1"/>
</dbReference>
<dbReference type="Gene3D" id="3.60.110.10">
    <property type="entry name" value="Carbon-nitrogen hydrolase"/>
    <property type="match status" value="1"/>
</dbReference>
<dbReference type="InterPro" id="IPR003694">
    <property type="entry name" value="NAD_synthase"/>
</dbReference>